<accession>A0A9W8TGU6</accession>
<comment type="caution">
    <text evidence="3">The sequence shown here is derived from an EMBL/GenBank/DDBJ whole genome shotgun (WGS) entry which is preliminary data.</text>
</comment>
<name>A0A9W8TGU6_9PEZI</name>
<feature type="region of interest" description="Disordered" evidence="1">
    <location>
        <begin position="101"/>
        <end position="120"/>
    </location>
</feature>
<gene>
    <name evidence="3" type="ORF">NPX13_g10400</name>
</gene>
<dbReference type="AlphaFoldDB" id="A0A9W8TGU6"/>
<keyword evidence="4" id="KW-1185">Reference proteome</keyword>
<evidence type="ECO:0000313" key="3">
    <source>
        <dbReference type="EMBL" id="KAJ3555229.1"/>
    </source>
</evidence>
<evidence type="ECO:0000256" key="2">
    <source>
        <dbReference type="SAM" id="Phobius"/>
    </source>
</evidence>
<dbReference type="Proteomes" id="UP001148614">
    <property type="component" value="Unassembled WGS sequence"/>
</dbReference>
<dbReference type="EMBL" id="JANPWZ010002921">
    <property type="protein sequence ID" value="KAJ3555229.1"/>
    <property type="molecule type" value="Genomic_DNA"/>
</dbReference>
<proteinExistence type="predicted"/>
<sequence>MRIDERIKQHNQYYAIDPKDLEPANPPLSTPDTTQLPRFANTAISPPRSSEDQLSSLRRAKGSDIYTISRSKREAHGVLATISIFEAIILIGLCPPRALESNRGDSTGIEGIRKSCLTQD</sequence>
<organism evidence="3 4">
    <name type="scientific">Xylaria arbuscula</name>
    <dbReference type="NCBI Taxonomy" id="114810"/>
    <lineage>
        <taxon>Eukaryota</taxon>
        <taxon>Fungi</taxon>
        <taxon>Dikarya</taxon>
        <taxon>Ascomycota</taxon>
        <taxon>Pezizomycotina</taxon>
        <taxon>Sordariomycetes</taxon>
        <taxon>Xylariomycetidae</taxon>
        <taxon>Xylariales</taxon>
        <taxon>Xylariaceae</taxon>
        <taxon>Xylaria</taxon>
    </lineage>
</organism>
<evidence type="ECO:0000313" key="4">
    <source>
        <dbReference type="Proteomes" id="UP001148614"/>
    </source>
</evidence>
<reference evidence="3" key="1">
    <citation type="submission" date="2022-07" db="EMBL/GenBank/DDBJ databases">
        <title>Genome Sequence of Xylaria arbuscula.</title>
        <authorList>
            <person name="Buettner E."/>
        </authorList>
    </citation>
    <scope>NUCLEOTIDE SEQUENCE</scope>
    <source>
        <strain evidence="3">VT107</strain>
    </source>
</reference>
<feature type="compositionally biased region" description="Polar residues" evidence="1">
    <location>
        <begin position="30"/>
        <end position="56"/>
    </location>
</feature>
<protein>
    <submittedName>
        <fullName evidence="3">Uncharacterized protein</fullName>
    </submittedName>
</protein>
<evidence type="ECO:0000256" key="1">
    <source>
        <dbReference type="SAM" id="MobiDB-lite"/>
    </source>
</evidence>
<keyword evidence="2" id="KW-1133">Transmembrane helix</keyword>
<keyword evidence="2" id="KW-0812">Transmembrane</keyword>
<keyword evidence="2" id="KW-0472">Membrane</keyword>
<feature type="region of interest" description="Disordered" evidence="1">
    <location>
        <begin position="14"/>
        <end position="57"/>
    </location>
</feature>
<feature type="transmembrane region" description="Helical" evidence="2">
    <location>
        <begin position="75"/>
        <end position="93"/>
    </location>
</feature>